<accession>A0A7W3SUK2</accession>
<reference evidence="1 2" key="1">
    <citation type="submission" date="2020-08" db="EMBL/GenBank/DDBJ databases">
        <title>Genomic Encyclopedia of Type Strains, Phase III (KMG-III): the genomes of soil and plant-associated and newly described type strains.</title>
        <authorList>
            <person name="Whitman W."/>
        </authorList>
    </citation>
    <scope>NUCLEOTIDE SEQUENCE [LARGE SCALE GENOMIC DNA]</scope>
    <source>
        <strain evidence="1 2">CECT 8693</strain>
    </source>
</reference>
<organism evidence="1 2">
    <name type="scientific">Fontibacillus solani</name>
    <dbReference type="NCBI Taxonomy" id="1572857"/>
    <lineage>
        <taxon>Bacteria</taxon>
        <taxon>Bacillati</taxon>
        <taxon>Bacillota</taxon>
        <taxon>Bacilli</taxon>
        <taxon>Bacillales</taxon>
        <taxon>Paenibacillaceae</taxon>
        <taxon>Fontibacillus</taxon>
    </lineage>
</organism>
<dbReference type="RefSeq" id="WP_182536689.1">
    <property type="nucleotide sequence ID" value="NZ_JACJIP010000019.1"/>
</dbReference>
<dbReference type="AlphaFoldDB" id="A0A7W3SUK2"/>
<dbReference type="Proteomes" id="UP000567067">
    <property type="component" value="Unassembled WGS sequence"/>
</dbReference>
<evidence type="ECO:0000313" key="1">
    <source>
        <dbReference type="EMBL" id="MBA9086502.1"/>
    </source>
</evidence>
<keyword evidence="2" id="KW-1185">Reference proteome</keyword>
<evidence type="ECO:0000313" key="2">
    <source>
        <dbReference type="Proteomes" id="UP000567067"/>
    </source>
</evidence>
<protein>
    <submittedName>
        <fullName evidence="1">Uncharacterized protein</fullName>
    </submittedName>
</protein>
<name>A0A7W3SUK2_9BACL</name>
<proteinExistence type="predicted"/>
<gene>
    <name evidence="1" type="ORF">FHR92_002980</name>
</gene>
<dbReference type="EMBL" id="JACJIP010000019">
    <property type="protein sequence ID" value="MBA9086502.1"/>
    <property type="molecule type" value="Genomic_DNA"/>
</dbReference>
<comment type="caution">
    <text evidence="1">The sequence shown here is derived from an EMBL/GenBank/DDBJ whole genome shotgun (WGS) entry which is preliminary data.</text>
</comment>
<sequence>METIIYNGSEIKITIVSDGNKDVVIPSGEFAKIELDLLSRDNPDGIHKFNDDSFYVQGEGEWYAKYENCHTSADIEIYNSK</sequence>